<dbReference type="Proteomes" id="UP000683428">
    <property type="component" value="Chromosome"/>
</dbReference>
<evidence type="ECO:0000313" key="5">
    <source>
        <dbReference type="Proteomes" id="UP000683428"/>
    </source>
</evidence>
<reference evidence="4" key="1">
    <citation type="submission" date="2020-11" db="EMBL/GenBank/DDBJ databases">
        <title>Azospira inquinata sp. nov.</title>
        <authorList>
            <person name="Moe W.M."/>
            <person name="Mikes M.C."/>
        </authorList>
    </citation>
    <scope>NUCLEOTIDE SEQUENCE</scope>
    <source>
        <strain evidence="4">Azo-3</strain>
    </source>
</reference>
<dbReference type="FunFam" id="2.40.50.580:FF:000001">
    <property type="entry name" value="Sugar fermentation stimulation protein A"/>
    <property type="match status" value="1"/>
</dbReference>
<evidence type="ECO:0000256" key="1">
    <source>
        <dbReference type="HAMAP-Rule" id="MF_00095"/>
    </source>
</evidence>
<protein>
    <recommendedName>
        <fullName evidence="1">Sugar fermentation stimulation protein homolog</fullName>
    </recommendedName>
</protein>
<dbReference type="GO" id="GO:0003677">
    <property type="term" value="F:DNA binding"/>
    <property type="evidence" value="ECO:0007669"/>
    <property type="project" value="InterPro"/>
</dbReference>
<feature type="domain" description="SfsA N-terminal OB" evidence="3">
    <location>
        <begin position="13"/>
        <end position="78"/>
    </location>
</feature>
<dbReference type="HAMAP" id="MF_00095">
    <property type="entry name" value="SfsA"/>
    <property type="match status" value="1"/>
</dbReference>
<comment type="similarity">
    <text evidence="1">Belongs to the SfsA family.</text>
</comment>
<dbReference type="CDD" id="cd22359">
    <property type="entry name" value="SfsA-like_bacterial"/>
    <property type="match status" value="1"/>
</dbReference>
<gene>
    <name evidence="1 4" type="primary">sfsA</name>
    <name evidence="4" type="ORF">Azoinq_09580</name>
</gene>
<dbReference type="Pfam" id="PF17746">
    <property type="entry name" value="SfsA_N"/>
    <property type="match status" value="1"/>
</dbReference>
<dbReference type="InterPro" id="IPR040452">
    <property type="entry name" value="SfsA_C"/>
</dbReference>
<dbReference type="InterPro" id="IPR005224">
    <property type="entry name" value="SfsA"/>
</dbReference>
<dbReference type="RefSeq" id="WP_216129645.1">
    <property type="nucleotide sequence ID" value="NZ_CP064782.1"/>
</dbReference>
<sequence>MLFPHPLVEGRLLRRYQRFLADVRLGDGQVVTAHCPNTGSMLGCKTPESRVWLSPADNPKRKLAWTWEIVEADGVLVGLHTGRSNGLVAEAITAQVVPELAGYASLRGEVPYGGDNGKGGFRSRIDLLLEDPARPPCYVEVKNVTAAVEGGEGFFPDAVTARGAKHLREMMEEVARGHRAVMFFCVQRGDVARVRPADHIDPEYGRTLRQALAAGVEALAWGAEVSPTGIRLVRPLPVVV</sequence>
<dbReference type="PANTHER" id="PTHR30545">
    <property type="entry name" value="SUGAR FERMENTATION STIMULATION PROTEIN A"/>
    <property type="match status" value="1"/>
</dbReference>
<keyword evidence="5" id="KW-1185">Reference proteome</keyword>
<proteinExistence type="inferred from homology"/>
<evidence type="ECO:0000259" key="3">
    <source>
        <dbReference type="Pfam" id="PF17746"/>
    </source>
</evidence>
<feature type="domain" description="Sugar fermentation stimulation protein C-terminal" evidence="2">
    <location>
        <begin position="84"/>
        <end position="228"/>
    </location>
</feature>
<dbReference type="AlphaFoldDB" id="A0A975SKP8"/>
<dbReference type="NCBIfam" id="TIGR00230">
    <property type="entry name" value="sfsA"/>
    <property type="match status" value="1"/>
</dbReference>
<dbReference type="PANTHER" id="PTHR30545:SF2">
    <property type="entry name" value="SUGAR FERMENTATION STIMULATION PROTEIN A"/>
    <property type="match status" value="1"/>
</dbReference>
<evidence type="ECO:0000259" key="2">
    <source>
        <dbReference type="Pfam" id="PF03749"/>
    </source>
</evidence>
<accession>A0A975SKP8</accession>
<dbReference type="EMBL" id="CP064782">
    <property type="protein sequence ID" value="QWT48118.1"/>
    <property type="molecule type" value="Genomic_DNA"/>
</dbReference>
<name>A0A975SKP8_9RHOO</name>
<evidence type="ECO:0000313" key="4">
    <source>
        <dbReference type="EMBL" id="QWT48118.1"/>
    </source>
</evidence>
<dbReference type="InterPro" id="IPR041465">
    <property type="entry name" value="SfsA_N"/>
</dbReference>
<organism evidence="4 5">
    <name type="scientific">Azospira inquinata</name>
    <dbReference type="NCBI Taxonomy" id="2785627"/>
    <lineage>
        <taxon>Bacteria</taxon>
        <taxon>Pseudomonadati</taxon>
        <taxon>Pseudomonadota</taxon>
        <taxon>Betaproteobacteria</taxon>
        <taxon>Rhodocyclales</taxon>
        <taxon>Rhodocyclaceae</taxon>
        <taxon>Azospira</taxon>
    </lineage>
</organism>
<dbReference type="Pfam" id="PF03749">
    <property type="entry name" value="SfsA"/>
    <property type="match status" value="1"/>
</dbReference>
<dbReference type="KEGG" id="aiq:Azoinq_09580"/>